<organism evidence="2 3">
    <name type="scientific">Panicum miliaceum</name>
    <name type="common">Proso millet</name>
    <name type="synonym">Broomcorn millet</name>
    <dbReference type="NCBI Taxonomy" id="4540"/>
    <lineage>
        <taxon>Eukaryota</taxon>
        <taxon>Viridiplantae</taxon>
        <taxon>Streptophyta</taxon>
        <taxon>Embryophyta</taxon>
        <taxon>Tracheophyta</taxon>
        <taxon>Spermatophyta</taxon>
        <taxon>Magnoliopsida</taxon>
        <taxon>Liliopsida</taxon>
        <taxon>Poales</taxon>
        <taxon>Poaceae</taxon>
        <taxon>PACMAD clade</taxon>
        <taxon>Panicoideae</taxon>
        <taxon>Panicodae</taxon>
        <taxon>Paniceae</taxon>
        <taxon>Panicinae</taxon>
        <taxon>Panicum</taxon>
        <taxon>Panicum sect. Panicum</taxon>
    </lineage>
</organism>
<protein>
    <recommendedName>
        <fullName evidence="1">Transposase MuDR plant domain-containing protein</fullName>
    </recommendedName>
</protein>
<evidence type="ECO:0000259" key="1">
    <source>
        <dbReference type="Pfam" id="PF03108"/>
    </source>
</evidence>
<dbReference type="STRING" id="4540.A0A3L6QAG2"/>
<evidence type="ECO:0000313" key="2">
    <source>
        <dbReference type="EMBL" id="RLM75609.1"/>
    </source>
</evidence>
<name>A0A3L6QAG2_PANMI</name>
<dbReference type="InterPro" id="IPR004332">
    <property type="entry name" value="Transposase_MuDR"/>
</dbReference>
<dbReference type="OrthoDB" id="1098875at2759"/>
<feature type="domain" description="Transposase MuDR plant" evidence="1">
    <location>
        <begin position="2"/>
        <end position="55"/>
    </location>
</feature>
<dbReference type="Proteomes" id="UP000275267">
    <property type="component" value="Unassembled WGS sequence"/>
</dbReference>
<dbReference type="Pfam" id="PF03108">
    <property type="entry name" value="DBD_Tnp_Mut"/>
    <property type="match status" value="1"/>
</dbReference>
<dbReference type="AlphaFoldDB" id="A0A3L6QAG2"/>
<sequence length="157" mass="17441">MHDFRMALRQHAIKNEFEVHKVVTNKTRYRDECKAEGCNWRIVARKLPRQSTVVILMIPCGHDCMSSSKLVNSMASQKWIAEKAVAWKAPSKPKNKTVKPKTVPVVNISPGSITRRRISLLQGGQEYAQGSSTITNPVKRLLVLSQEGGATSSSGIK</sequence>
<reference evidence="3" key="1">
    <citation type="journal article" date="2019" name="Nat. Commun.">
        <title>The genome of broomcorn millet.</title>
        <authorList>
            <person name="Zou C."/>
            <person name="Miki D."/>
            <person name="Li D."/>
            <person name="Tang Q."/>
            <person name="Xiao L."/>
            <person name="Rajput S."/>
            <person name="Deng P."/>
            <person name="Jia W."/>
            <person name="Huang R."/>
            <person name="Zhang M."/>
            <person name="Sun Y."/>
            <person name="Hu J."/>
            <person name="Fu X."/>
            <person name="Schnable P.S."/>
            <person name="Li F."/>
            <person name="Zhang H."/>
            <person name="Feng B."/>
            <person name="Zhu X."/>
            <person name="Liu R."/>
            <person name="Schnable J.C."/>
            <person name="Zhu J.-K."/>
            <person name="Zhang H."/>
        </authorList>
    </citation>
    <scope>NUCLEOTIDE SEQUENCE [LARGE SCALE GENOMIC DNA]</scope>
</reference>
<dbReference type="EMBL" id="PQIB02000013">
    <property type="protein sequence ID" value="RLM75609.1"/>
    <property type="molecule type" value="Genomic_DNA"/>
</dbReference>
<evidence type="ECO:0000313" key="3">
    <source>
        <dbReference type="Proteomes" id="UP000275267"/>
    </source>
</evidence>
<keyword evidence="3" id="KW-1185">Reference proteome</keyword>
<comment type="caution">
    <text evidence="2">The sequence shown here is derived from an EMBL/GenBank/DDBJ whole genome shotgun (WGS) entry which is preliminary data.</text>
</comment>
<accession>A0A3L6QAG2</accession>
<gene>
    <name evidence="2" type="ORF">C2845_PM15G21380</name>
</gene>
<proteinExistence type="predicted"/>